<accession>A0ABT3ZW22</accession>
<dbReference type="RefSeq" id="WP_267532277.1">
    <property type="nucleotide sequence ID" value="NZ_JAPNKA010000001.1"/>
</dbReference>
<sequence length="139" mass="15089">MSARRSGGLVPEMNVTPLVDVVLVLLIIFMVVTPQLEAGAAVELPAVVNPDKGEDNSLTPTTVSLTAQGALFVDKKEVPKDRFAEQLRAVHEKDPEARVVLKADRAVRYAEVRGVFKTLQEIGFPGISLQVVDLKKGQE</sequence>
<comment type="similarity">
    <text evidence="2 7">Belongs to the ExbD/TolR family.</text>
</comment>
<evidence type="ECO:0000313" key="9">
    <source>
        <dbReference type="EMBL" id="MCY1073264.1"/>
    </source>
</evidence>
<dbReference type="PANTHER" id="PTHR30558">
    <property type="entry name" value="EXBD MEMBRANE COMPONENT OF PMF-DRIVEN MACROMOLECULE IMPORT SYSTEM"/>
    <property type="match status" value="1"/>
</dbReference>
<evidence type="ECO:0000256" key="7">
    <source>
        <dbReference type="RuleBase" id="RU003879"/>
    </source>
</evidence>
<dbReference type="Gene3D" id="3.30.420.270">
    <property type="match status" value="1"/>
</dbReference>
<comment type="subcellular location">
    <subcellularLocation>
        <location evidence="1">Cell membrane</location>
        <topology evidence="1">Single-pass membrane protein</topology>
    </subcellularLocation>
    <subcellularLocation>
        <location evidence="7">Cell membrane</location>
        <topology evidence="7">Single-pass type II membrane protein</topology>
    </subcellularLocation>
</comment>
<organism evidence="9 10">
    <name type="scientific">Archangium lansingense</name>
    <dbReference type="NCBI Taxonomy" id="2995310"/>
    <lineage>
        <taxon>Bacteria</taxon>
        <taxon>Pseudomonadati</taxon>
        <taxon>Myxococcota</taxon>
        <taxon>Myxococcia</taxon>
        <taxon>Myxococcales</taxon>
        <taxon>Cystobacterineae</taxon>
        <taxon>Archangiaceae</taxon>
        <taxon>Archangium</taxon>
    </lineage>
</organism>
<protein>
    <submittedName>
        <fullName evidence="9">Biopolymer transporter ExbD</fullName>
    </submittedName>
</protein>
<evidence type="ECO:0000256" key="5">
    <source>
        <dbReference type="ARBA" id="ARBA00022989"/>
    </source>
</evidence>
<feature type="transmembrane region" description="Helical" evidence="8">
    <location>
        <begin position="15"/>
        <end position="32"/>
    </location>
</feature>
<dbReference type="PANTHER" id="PTHR30558:SF7">
    <property type="entry name" value="TOL-PAL SYSTEM PROTEIN TOLR"/>
    <property type="match status" value="1"/>
</dbReference>
<gene>
    <name evidence="9" type="ORF">OV287_02100</name>
</gene>
<evidence type="ECO:0000256" key="1">
    <source>
        <dbReference type="ARBA" id="ARBA00004162"/>
    </source>
</evidence>
<dbReference type="Pfam" id="PF02472">
    <property type="entry name" value="ExbD"/>
    <property type="match status" value="1"/>
</dbReference>
<name>A0ABT3ZW22_9BACT</name>
<keyword evidence="6 8" id="KW-0472">Membrane</keyword>
<keyword evidence="7" id="KW-0653">Protein transport</keyword>
<reference evidence="9 10" key="1">
    <citation type="submission" date="2022-11" db="EMBL/GenBank/DDBJ databases">
        <title>Minimal conservation of predation-associated metabolite biosynthetic gene clusters underscores biosynthetic potential of Myxococcota including descriptions for ten novel species: Archangium lansinium sp. nov., Myxococcus landrumus sp. nov., Nannocystis bai.</title>
        <authorList>
            <person name="Ahearne A."/>
            <person name="Stevens C."/>
            <person name="Phillips K."/>
        </authorList>
    </citation>
    <scope>NUCLEOTIDE SEQUENCE [LARGE SCALE GENOMIC DNA]</scope>
    <source>
        <strain evidence="9 10">MIWBW</strain>
    </source>
</reference>
<proteinExistence type="inferred from homology"/>
<evidence type="ECO:0000256" key="2">
    <source>
        <dbReference type="ARBA" id="ARBA00005811"/>
    </source>
</evidence>
<evidence type="ECO:0000256" key="3">
    <source>
        <dbReference type="ARBA" id="ARBA00022475"/>
    </source>
</evidence>
<keyword evidence="10" id="KW-1185">Reference proteome</keyword>
<evidence type="ECO:0000256" key="8">
    <source>
        <dbReference type="SAM" id="Phobius"/>
    </source>
</evidence>
<evidence type="ECO:0000256" key="6">
    <source>
        <dbReference type="ARBA" id="ARBA00023136"/>
    </source>
</evidence>
<keyword evidence="3" id="KW-1003">Cell membrane</keyword>
<dbReference type="InterPro" id="IPR003400">
    <property type="entry name" value="ExbD"/>
</dbReference>
<evidence type="ECO:0000313" key="10">
    <source>
        <dbReference type="Proteomes" id="UP001207654"/>
    </source>
</evidence>
<dbReference type="EMBL" id="JAPNKA010000001">
    <property type="protein sequence ID" value="MCY1073264.1"/>
    <property type="molecule type" value="Genomic_DNA"/>
</dbReference>
<dbReference type="Proteomes" id="UP001207654">
    <property type="component" value="Unassembled WGS sequence"/>
</dbReference>
<keyword evidence="7" id="KW-0813">Transport</keyword>
<keyword evidence="4 7" id="KW-0812">Transmembrane</keyword>
<evidence type="ECO:0000256" key="4">
    <source>
        <dbReference type="ARBA" id="ARBA00022692"/>
    </source>
</evidence>
<comment type="caution">
    <text evidence="9">The sequence shown here is derived from an EMBL/GenBank/DDBJ whole genome shotgun (WGS) entry which is preliminary data.</text>
</comment>
<keyword evidence="5 8" id="KW-1133">Transmembrane helix</keyword>